<evidence type="ECO:0000313" key="4">
    <source>
        <dbReference type="Proteomes" id="UP001465668"/>
    </source>
</evidence>
<dbReference type="PANTHER" id="PTHR37285:SF5">
    <property type="entry name" value="SPORE WALL MATURATION PROTEIN DIT1"/>
    <property type="match status" value="1"/>
</dbReference>
<dbReference type="Proteomes" id="UP001465668">
    <property type="component" value="Unassembled WGS sequence"/>
</dbReference>
<comment type="caution">
    <text evidence="3">The sequence shown here is derived from an EMBL/GenBank/DDBJ whole genome shotgun (WGS) entry which is preliminary data.</text>
</comment>
<gene>
    <name evidence="3" type="ORF">SCAR479_05349</name>
</gene>
<dbReference type="InterPro" id="IPR007817">
    <property type="entry name" value="Isocyanide_synthase_DIT1"/>
</dbReference>
<dbReference type="Pfam" id="PF05141">
    <property type="entry name" value="DIT1_PvcA"/>
    <property type="match status" value="1"/>
</dbReference>
<proteinExistence type="predicted"/>
<keyword evidence="4" id="KW-1185">Reference proteome</keyword>
<reference evidence="3 4" key="1">
    <citation type="submission" date="2024-02" db="EMBL/GenBank/DDBJ databases">
        <title>First draft genome assembly of two strains of Seiridium cardinale.</title>
        <authorList>
            <person name="Emiliani G."/>
            <person name="Scali E."/>
        </authorList>
    </citation>
    <scope>NUCLEOTIDE SEQUENCE [LARGE SCALE GENOMIC DNA]</scope>
    <source>
        <strain evidence="3 4">BM-138-000479</strain>
    </source>
</reference>
<accession>A0ABR2XW32</accession>
<dbReference type="InterPro" id="IPR003819">
    <property type="entry name" value="TauD/TfdA-like"/>
</dbReference>
<dbReference type="SUPFAM" id="SSF51197">
    <property type="entry name" value="Clavaminate synthase-like"/>
    <property type="match status" value="1"/>
</dbReference>
<evidence type="ECO:0000313" key="3">
    <source>
        <dbReference type="EMBL" id="KAK9778023.1"/>
    </source>
</evidence>
<feature type="domain" description="TauD/TfdA-like" evidence="2">
    <location>
        <begin position="480"/>
        <end position="639"/>
    </location>
</feature>
<evidence type="ECO:0000256" key="1">
    <source>
        <dbReference type="ARBA" id="ARBA00023002"/>
    </source>
</evidence>
<dbReference type="InterPro" id="IPR042098">
    <property type="entry name" value="TauD-like_sf"/>
</dbReference>
<dbReference type="Gene3D" id="3.60.130.10">
    <property type="entry name" value="Clavaminate synthase-like"/>
    <property type="match status" value="1"/>
</dbReference>
<dbReference type="Pfam" id="PF02668">
    <property type="entry name" value="TauD"/>
    <property type="match status" value="1"/>
</dbReference>
<evidence type="ECO:0000259" key="2">
    <source>
        <dbReference type="Pfam" id="PF02668"/>
    </source>
</evidence>
<keyword evidence="1" id="KW-0560">Oxidoreductase</keyword>
<name>A0ABR2XW32_9PEZI</name>
<dbReference type="PANTHER" id="PTHR37285">
    <property type="entry name" value="SPORE WALL MATURATION PROTEIN DIT1"/>
    <property type="match status" value="1"/>
</dbReference>
<protein>
    <submittedName>
        <fullName evidence="3">TauD/TfdA-like domain-containing protein</fullName>
    </submittedName>
</protein>
<dbReference type="EMBL" id="JARVKM010000018">
    <property type="protein sequence ID" value="KAK9778023.1"/>
    <property type="molecule type" value="Genomic_DNA"/>
</dbReference>
<sequence>MSIATLSTTAEEPVVQKADTADSVYLDASHTKTAARILAIINRYALSQKGSGTDTAERTTKFLDQIYSKVADAQPILLCLPAFPFKSPNTSAKVLGRLPDKAEEFALSHLNGLCCAIEDAYAPGARLMIISDGLVYNDLLGVADSDVWAYGEALRAMSSRNGLKHIEFSRLQDLVHIAVPNELDQIVYVSNATNFRHALLSRFGNPDFDASLRIRDDEDTCMTYRGYIKFLSTDLQDVYPVGQARTKSQFKRGIEYVAKQMLFRGDAFARAVKETFADRLRLSIHPSTGENKISISPLPTDTFFTTPWHCTVAFRLDGTVTSGHHAVFDADDNFELVCQDGRPSFYREKTDLLSWASERGGIACEPLYPAGLLVRPANGAGALSIEDVDGAKVRALAEHNSPVILRDFSKTRDRDLFVKKSHDLGAPISWKFGLVLEVKDRGADTRGLNNVLSAEWMPFHYDGLFKTEKRKKEDGSEEIVSIPPRFQFFTSVTTSPKDTGFTLFSSSTLMFKYLPRELQLGYLRNLTWTVSTASFGATVLRGLPLVVNHPDTGRPCIRFHEPWPQSKTSFEATNVEIDNAGETSDSTTICDTLTDLLHDRRIAYYHAWEKGDLLVSDNVLAMHTRSDFTAGCDRELWRINFD</sequence>
<organism evidence="3 4">
    <name type="scientific">Seiridium cardinale</name>
    <dbReference type="NCBI Taxonomy" id="138064"/>
    <lineage>
        <taxon>Eukaryota</taxon>
        <taxon>Fungi</taxon>
        <taxon>Dikarya</taxon>
        <taxon>Ascomycota</taxon>
        <taxon>Pezizomycotina</taxon>
        <taxon>Sordariomycetes</taxon>
        <taxon>Xylariomycetidae</taxon>
        <taxon>Amphisphaeriales</taxon>
        <taxon>Sporocadaceae</taxon>
        <taxon>Seiridium</taxon>
    </lineage>
</organism>